<keyword evidence="6" id="KW-0539">Nucleus</keyword>
<comment type="function">
    <text evidence="1">Putative transcription factor.</text>
</comment>
<keyword evidence="2" id="KW-0805">Transcription regulation</keyword>
<dbReference type="AlphaFoldDB" id="A0A0K9PWD4"/>
<dbReference type="EMBL" id="LFYR01000585">
    <property type="protein sequence ID" value="KMZ73343.1"/>
    <property type="molecule type" value="Genomic_DNA"/>
</dbReference>
<keyword evidence="3" id="KW-0175">Coiled coil</keyword>
<evidence type="ECO:0000256" key="1">
    <source>
        <dbReference type="ARBA" id="ARBA00004049"/>
    </source>
</evidence>
<evidence type="ECO:0000313" key="9">
    <source>
        <dbReference type="Proteomes" id="UP000036987"/>
    </source>
</evidence>
<evidence type="ECO:0000313" key="8">
    <source>
        <dbReference type="EMBL" id="KMZ73343.1"/>
    </source>
</evidence>
<dbReference type="GO" id="GO:0003700">
    <property type="term" value="F:DNA-binding transcription factor activity"/>
    <property type="evidence" value="ECO:0007669"/>
    <property type="project" value="InterPro"/>
</dbReference>
<proteinExistence type="predicted"/>
<evidence type="ECO:0000256" key="2">
    <source>
        <dbReference type="ARBA" id="ARBA00023015"/>
    </source>
</evidence>
<dbReference type="InterPro" id="IPR003035">
    <property type="entry name" value="RWP-RK_dom"/>
</dbReference>
<keyword evidence="5" id="KW-0804">Transcription</keyword>
<protein>
    <recommendedName>
        <fullName evidence="7">RWP-RK domain-containing protein</fullName>
    </recommendedName>
</protein>
<organism evidence="8 9">
    <name type="scientific">Zostera marina</name>
    <name type="common">Eelgrass</name>
    <dbReference type="NCBI Taxonomy" id="29655"/>
    <lineage>
        <taxon>Eukaryota</taxon>
        <taxon>Viridiplantae</taxon>
        <taxon>Streptophyta</taxon>
        <taxon>Embryophyta</taxon>
        <taxon>Tracheophyta</taxon>
        <taxon>Spermatophyta</taxon>
        <taxon>Magnoliopsida</taxon>
        <taxon>Liliopsida</taxon>
        <taxon>Zosteraceae</taxon>
        <taxon>Zostera</taxon>
    </lineage>
</organism>
<reference evidence="9" key="1">
    <citation type="journal article" date="2016" name="Nature">
        <title>The genome of the seagrass Zostera marina reveals angiosperm adaptation to the sea.</title>
        <authorList>
            <person name="Olsen J.L."/>
            <person name="Rouze P."/>
            <person name="Verhelst B."/>
            <person name="Lin Y.-C."/>
            <person name="Bayer T."/>
            <person name="Collen J."/>
            <person name="Dattolo E."/>
            <person name="De Paoli E."/>
            <person name="Dittami S."/>
            <person name="Maumus F."/>
            <person name="Michel G."/>
            <person name="Kersting A."/>
            <person name="Lauritano C."/>
            <person name="Lohaus R."/>
            <person name="Toepel M."/>
            <person name="Tonon T."/>
            <person name="Vanneste K."/>
            <person name="Amirebrahimi M."/>
            <person name="Brakel J."/>
            <person name="Bostroem C."/>
            <person name="Chovatia M."/>
            <person name="Grimwood J."/>
            <person name="Jenkins J.W."/>
            <person name="Jueterbock A."/>
            <person name="Mraz A."/>
            <person name="Stam W.T."/>
            <person name="Tice H."/>
            <person name="Bornberg-Bauer E."/>
            <person name="Green P.J."/>
            <person name="Pearson G.A."/>
            <person name="Procaccini G."/>
            <person name="Duarte C.M."/>
            <person name="Schmutz J."/>
            <person name="Reusch T.B.H."/>
            <person name="Van de Peer Y."/>
        </authorList>
    </citation>
    <scope>NUCLEOTIDE SEQUENCE [LARGE SCALE GENOMIC DNA]</scope>
    <source>
        <strain evidence="9">cv. Finnish</strain>
    </source>
</reference>
<evidence type="ECO:0000256" key="6">
    <source>
        <dbReference type="ARBA" id="ARBA00023242"/>
    </source>
</evidence>
<dbReference type="GO" id="GO:0003677">
    <property type="term" value="F:DNA binding"/>
    <property type="evidence" value="ECO:0007669"/>
    <property type="project" value="UniProtKB-KW"/>
</dbReference>
<keyword evidence="4" id="KW-0238">DNA-binding</keyword>
<dbReference type="InterPro" id="IPR044607">
    <property type="entry name" value="RKD-like"/>
</dbReference>
<dbReference type="Pfam" id="PF02042">
    <property type="entry name" value="RWP-RK"/>
    <property type="match status" value="1"/>
</dbReference>
<comment type="caution">
    <text evidence="8">The sequence shown here is derived from an EMBL/GenBank/DDBJ whole genome shotgun (WGS) entry which is preliminary data.</text>
</comment>
<dbReference type="OrthoDB" id="6270329at2759"/>
<gene>
    <name evidence="8" type="ORF">ZOSMA_14G01070</name>
</gene>
<evidence type="ECO:0000256" key="4">
    <source>
        <dbReference type="ARBA" id="ARBA00023125"/>
    </source>
</evidence>
<dbReference type="PROSITE" id="PS51519">
    <property type="entry name" value="RWP_RK"/>
    <property type="match status" value="1"/>
</dbReference>
<name>A0A0K9PWD4_ZOSMR</name>
<sequence>MNLKSLLEFDMSVPNLLHNQYHHQYLQNQNPQALEWNIAYMGKPHDHHQPVPLLKEEAHIAAVDHLASSSSSSSQFFNLMSLNNSAVVPVDQFLPQPDLMMNNLSIFPNVSAPNNHCHQYHHHHQGYYNYNGMDVVENHELVDLQGQIPVFDDDDNVYLEYFNFNSSPLDQGGVLGAESIDHDPIIFLENGNPISGGELLLAGEGGNGDGSIASIGSSGSAASDNLGFNNKPIRLSKSSMIRFEDISKYFYMTITDAAKMMNVGLTVLKKRCRELGISRWPHRKMKSMKSLIHNVQELGKTAPAEDIQREIRTLEEHKRLMEQRPELQMTDRTKKLRQACFKANYKRRRARQFSPYIDGSNNIIFN</sequence>
<dbReference type="Proteomes" id="UP000036987">
    <property type="component" value="Unassembled WGS sequence"/>
</dbReference>
<accession>A0A0K9PWD4</accession>
<evidence type="ECO:0000256" key="5">
    <source>
        <dbReference type="ARBA" id="ARBA00023163"/>
    </source>
</evidence>
<dbReference type="STRING" id="29655.A0A0K9PWD4"/>
<evidence type="ECO:0000259" key="7">
    <source>
        <dbReference type="PROSITE" id="PS51519"/>
    </source>
</evidence>
<evidence type="ECO:0000256" key="3">
    <source>
        <dbReference type="ARBA" id="ARBA00023054"/>
    </source>
</evidence>
<feature type="domain" description="RWP-RK" evidence="7">
    <location>
        <begin position="222"/>
        <end position="308"/>
    </location>
</feature>
<dbReference type="PANTHER" id="PTHR46373">
    <property type="entry name" value="PROTEIN RKD4"/>
    <property type="match status" value="1"/>
</dbReference>
<dbReference type="PANTHER" id="PTHR46373:SF2">
    <property type="entry name" value="RWP-RK DOMAIN-CONTAINING PROTEIN"/>
    <property type="match status" value="1"/>
</dbReference>
<keyword evidence="9" id="KW-1185">Reference proteome</keyword>